<feature type="region of interest" description="Disordered" evidence="1">
    <location>
        <begin position="39"/>
        <end position="70"/>
    </location>
</feature>
<accession>A0ABY7DVD0</accession>
<evidence type="ECO:0000313" key="2">
    <source>
        <dbReference type="EMBL" id="WAR01641.1"/>
    </source>
</evidence>
<keyword evidence="4" id="KW-1185">Reference proteome</keyword>
<gene>
    <name evidence="2" type="ORF">MAR_008199</name>
    <name evidence="3" type="ORF">MAR_008226</name>
</gene>
<reference evidence="3" key="1">
    <citation type="submission" date="2022-11" db="EMBL/GenBank/DDBJ databases">
        <title>Centuries of genome instability and evolution in soft-shell clam transmissible cancer (bioRxiv).</title>
        <authorList>
            <person name="Hart S.F.M."/>
            <person name="Yonemitsu M.A."/>
            <person name="Giersch R.M."/>
            <person name="Beal B.F."/>
            <person name="Arriagada G."/>
            <person name="Davis B.W."/>
            <person name="Ostrander E.A."/>
            <person name="Goff S.P."/>
            <person name="Metzger M.J."/>
        </authorList>
    </citation>
    <scope>NUCLEOTIDE SEQUENCE</scope>
    <source>
        <strain evidence="3">MELC-2E11</strain>
        <tissue evidence="3">Siphon/mantle</tissue>
    </source>
</reference>
<proteinExistence type="predicted"/>
<protein>
    <submittedName>
        <fullName evidence="3">Uncharacterized protein</fullName>
    </submittedName>
</protein>
<organism evidence="3 4">
    <name type="scientific">Mya arenaria</name>
    <name type="common">Soft-shell clam</name>
    <dbReference type="NCBI Taxonomy" id="6604"/>
    <lineage>
        <taxon>Eukaryota</taxon>
        <taxon>Metazoa</taxon>
        <taxon>Spiralia</taxon>
        <taxon>Lophotrochozoa</taxon>
        <taxon>Mollusca</taxon>
        <taxon>Bivalvia</taxon>
        <taxon>Autobranchia</taxon>
        <taxon>Heteroconchia</taxon>
        <taxon>Euheterodonta</taxon>
        <taxon>Imparidentia</taxon>
        <taxon>Neoheterodontei</taxon>
        <taxon>Myida</taxon>
        <taxon>Myoidea</taxon>
        <taxon>Myidae</taxon>
        <taxon>Mya</taxon>
    </lineage>
</organism>
<name>A0ABY7DVD0_MYAAR</name>
<evidence type="ECO:0000256" key="1">
    <source>
        <dbReference type="SAM" id="MobiDB-lite"/>
    </source>
</evidence>
<dbReference type="Proteomes" id="UP001164746">
    <property type="component" value="Chromosome 4"/>
</dbReference>
<evidence type="ECO:0000313" key="4">
    <source>
        <dbReference type="Proteomes" id="UP001164746"/>
    </source>
</evidence>
<evidence type="ECO:0000313" key="3">
    <source>
        <dbReference type="EMBL" id="WAR01668.1"/>
    </source>
</evidence>
<sequence length="70" mass="8538">MELKEKEVVRKLSLIGDEINDMLMCEFNKTTSAQNNLYESQTTRRSHDVKWHRQMRERKREQTVNRNAER</sequence>
<dbReference type="EMBL" id="CP111015">
    <property type="protein sequence ID" value="WAR01641.1"/>
    <property type="molecule type" value="Genomic_DNA"/>
</dbReference>
<dbReference type="EMBL" id="CP111015">
    <property type="protein sequence ID" value="WAR01668.1"/>
    <property type="molecule type" value="Genomic_DNA"/>
</dbReference>
<feature type="compositionally biased region" description="Basic and acidic residues" evidence="1">
    <location>
        <begin position="58"/>
        <end position="70"/>
    </location>
</feature>